<feature type="region of interest" description="Disordered" evidence="5">
    <location>
        <begin position="1"/>
        <end position="28"/>
    </location>
</feature>
<dbReference type="AlphaFoldDB" id="U1I257"/>
<comment type="subcellular location">
    <subcellularLocation>
        <location evidence="1">Membrane</location>
        <topology evidence="1">Multi-pass membrane protein</topology>
    </subcellularLocation>
</comment>
<dbReference type="PROSITE" id="PS50850">
    <property type="entry name" value="MFS"/>
    <property type="match status" value="1"/>
</dbReference>
<feature type="transmembrane region" description="Helical" evidence="6">
    <location>
        <begin position="233"/>
        <end position="255"/>
    </location>
</feature>
<dbReference type="InterPro" id="IPR011701">
    <property type="entry name" value="MFS"/>
</dbReference>
<dbReference type="PANTHER" id="PTHR23502:SF60">
    <property type="entry name" value="MAJOR FACILITATOR SUPERFAMILY (MFS) PROFILE DOMAIN-CONTAINING PROTEIN-RELATED"/>
    <property type="match status" value="1"/>
</dbReference>
<dbReference type="SUPFAM" id="SSF103473">
    <property type="entry name" value="MFS general substrate transporter"/>
    <property type="match status" value="1"/>
</dbReference>
<feature type="transmembrane region" description="Helical" evidence="6">
    <location>
        <begin position="477"/>
        <end position="499"/>
    </location>
</feature>
<feature type="compositionally biased region" description="Basic and acidic residues" evidence="5">
    <location>
        <begin position="1"/>
        <end position="13"/>
    </location>
</feature>
<evidence type="ECO:0000256" key="5">
    <source>
        <dbReference type="SAM" id="MobiDB-lite"/>
    </source>
</evidence>
<feature type="transmembrane region" description="Helical" evidence="6">
    <location>
        <begin position="294"/>
        <end position="316"/>
    </location>
</feature>
<dbReference type="OrthoDB" id="6770063at2759"/>
<dbReference type="GeneID" id="19236434"/>
<dbReference type="RefSeq" id="XP_007786510.1">
    <property type="nucleotide sequence ID" value="XM_007788320.1"/>
</dbReference>
<keyword evidence="3 6" id="KW-1133">Transmembrane helix</keyword>
<organism evidence="8 9">
    <name type="scientific">Endocarpon pusillum (strain Z07020 / HMAS-L-300199)</name>
    <name type="common">Lichen-forming fungus</name>
    <dbReference type="NCBI Taxonomy" id="1263415"/>
    <lineage>
        <taxon>Eukaryota</taxon>
        <taxon>Fungi</taxon>
        <taxon>Dikarya</taxon>
        <taxon>Ascomycota</taxon>
        <taxon>Pezizomycotina</taxon>
        <taxon>Eurotiomycetes</taxon>
        <taxon>Chaetothyriomycetidae</taxon>
        <taxon>Verrucariales</taxon>
        <taxon>Verrucariaceae</taxon>
        <taxon>Endocarpon</taxon>
    </lineage>
</organism>
<evidence type="ECO:0000256" key="4">
    <source>
        <dbReference type="ARBA" id="ARBA00023136"/>
    </source>
</evidence>
<gene>
    <name evidence="8" type="ORF">EPUS_01377</name>
</gene>
<keyword evidence="9" id="KW-1185">Reference proteome</keyword>
<dbReference type="OMA" id="YIYGIMY"/>
<feature type="transmembrane region" description="Helical" evidence="6">
    <location>
        <begin position="511"/>
        <end position="533"/>
    </location>
</feature>
<dbReference type="InterPro" id="IPR036259">
    <property type="entry name" value="MFS_trans_sf"/>
</dbReference>
<feature type="transmembrane region" description="Helical" evidence="6">
    <location>
        <begin position="139"/>
        <end position="158"/>
    </location>
</feature>
<evidence type="ECO:0000256" key="6">
    <source>
        <dbReference type="SAM" id="Phobius"/>
    </source>
</evidence>
<dbReference type="Proteomes" id="UP000019373">
    <property type="component" value="Unassembled WGS sequence"/>
</dbReference>
<sequence>MPELEKTQSERSWCRPRTTSIPSGPTGLRLERLYSGQHLDDQSYYHHDDHEYSHDTDSLNTLAIARLEDNTSEDGVADIIGEEAGKVQDRVPDKVDLESRRPPLEKKSTTRSVKAEYLVTWDGPDDSANPKNWTFKRKWAATFIVSSFTFISPVSSSMVAPALQSIATEFNITNDVEIALTLSIFVLAFAIGPLFLAPMSEIYGRVHVLQLSNLFYLVFNIACGVCTSKGQLLAFRFLSGLGGSGPLAIGGGVLSDCWKAEERGKAISVYSLAPLLGPAIGPIAGGFIVENTTWRWAFYATSIADALIQISGLFFLQETYGPSILHIKAEKIRKDTGNTEFKTEFEHPERTLLNTLKRSIDRPFRLLGTQPIIQCLALYMAFVYGLMYLVLSTFPALWERRYNESVGIAGLNYISLGLGFFLGAQICAPINDRIWRVLKNRNNDTGKPEFRVPMMVPGAVLVPIGLFWYGWSAQARVHWIVPNIGACIFAAGTIISFQCIQTYIVDAYTRYAASGIAAATVLRSLAGFGFPLFAPYMYNALDYGWGNTLLAFIAIILGIPAPFMLWKYGAKLRARSKFAAGG</sequence>
<feature type="transmembrane region" description="Helical" evidence="6">
    <location>
        <begin position="545"/>
        <end position="566"/>
    </location>
</feature>
<evidence type="ECO:0000313" key="8">
    <source>
        <dbReference type="EMBL" id="ERF76044.1"/>
    </source>
</evidence>
<dbReference type="InterPro" id="IPR020846">
    <property type="entry name" value="MFS_dom"/>
</dbReference>
<evidence type="ECO:0000256" key="3">
    <source>
        <dbReference type="ARBA" id="ARBA00022989"/>
    </source>
</evidence>
<feature type="transmembrane region" description="Helical" evidence="6">
    <location>
        <begin position="267"/>
        <end position="288"/>
    </location>
</feature>
<proteinExistence type="predicted"/>
<evidence type="ECO:0000256" key="2">
    <source>
        <dbReference type="ARBA" id="ARBA00022692"/>
    </source>
</evidence>
<reference evidence="9" key="1">
    <citation type="journal article" date="2014" name="BMC Genomics">
        <title>Genome characteristics reveal the impact of lichenization on lichen-forming fungus Endocarpon pusillum Hedwig (Verrucariales, Ascomycota).</title>
        <authorList>
            <person name="Wang Y.-Y."/>
            <person name="Liu B."/>
            <person name="Zhang X.-Y."/>
            <person name="Zhou Q.-M."/>
            <person name="Zhang T."/>
            <person name="Li H."/>
            <person name="Yu Y.-F."/>
            <person name="Zhang X.-L."/>
            <person name="Hao X.-Y."/>
            <person name="Wang M."/>
            <person name="Wang L."/>
            <person name="Wei J.-C."/>
        </authorList>
    </citation>
    <scope>NUCLEOTIDE SEQUENCE [LARGE SCALE GENOMIC DNA]</scope>
    <source>
        <strain evidence="9">Z07020 / HMAS-L-300199</strain>
    </source>
</reference>
<dbReference type="HOGENOM" id="CLU_008455_11_6_1"/>
<dbReference type="CDD" id="cd17323">
    <property type="entry name" value="MFS_Tpo1_MDR_like"/>
    <property type="match status" value="1"/>
</dbReference>
<evidence type="ECO:0000256" key="1">
    <source>
        <dbReference type="ARBA" id="ARBA00004141"/>
    </source>
</evidence>
<feature type="transmembrane region" description="Helical" evidence="6">
    <location>
        <begin position="178"/>
        <end position="196"/>
    </location>
</feature>
<dbReference type="GO" id="GO:0016020">
    <property type="term" value="C:membrane"/>
    <property type="evidence" value="ECO:0007669"/>
    <property type="project" value="UniProtKB-SubCell"/>
</dbReference>
<protein>
    <recommendedName>
        <fullName evidence="7">Major facilitator superfamily (MFS) profile domain-containing protein</fullName>
    </recommendedName>
</protein>
<feature type="transmembrane region" description="Helical" evidence="6">
    <location>
        <begin position="372"/>
        <end position="391"/>
    </location>
</feature>
<feature type="transmembrane region" description="Helical" evidence="6">
    <location>
        <begin position="208"/>
        <end position="227"/>
    </location>
</feature>
<dbReference type="EMBL" id="KE720780">
    <property type="protein sequence ID" value="ERF76044.1"/>
    <property type="molecule type" value="Genomic_DNA"/>
</dbReference>
<dbReference type="eggNOG" id="KOG0255">
    <property type="taxonomic scope" value="Eukaryota"/>
</dbReference>
<feature type="domain" description="Major facilitator superfamily (MFS) profile" evidence="7">
    <location>
        <begin position="141"/>
        <end position="573"/>
    </location>
</feature>
<dbReference type="PANTHER" id="PTHR23502">
    <property type="entry name" value="MAJOR FACILITATOR SUPERFAMILY"/>
    <property type="match status" value="1"/>
</dbReference>
<evidence type="ECO:0000313" key="9">
    <source>
        <dbReference type="Proteomes" id="UP000019373"/>
    </source>
</evidence>
<dbReference type="Pfam" id="PF07690">
    <property type="entry name" value="MFS_1"/>
    <property type="match status" value="1"/>
</dbReference>
<dbReference type="GO" id="GO:0022857">
    <property type="term" value="F:transmembrane transporter activity"/>
    <property type="evidence" value="ECO:0007669"/>
    <property type="project" value="InterPro"/>
</dbReference>
<dbReference type="FunFam" id="1.20.1250.20:FF:000011">
    <property type="entry name" value="MFS multidrug transporter, putative"/>
    <property type="match status" value="1"/>
</dbReference>
<feature type="transmembrane region" description="Helical" evidence="6">
    <location>
        <begin position="452"/>
        <end position="471"/>
    </location>
</feature>
<keyword evidence="4 6" id="KW-0472">Membrane</keyword>
<evidence type="ECO:0000259" key="7">
    <source>
        <dbReference type="PROSITE" id="PS50850"/>
    </source>
</evidence>
<name>U1I257_ENDPU</name>
<dbReference type="Gene3D" id="1.20.1250.20">
    <property type="entry name" value="MFS general substrate transporter like domains"/>
    <property type="match status" value="1"/>
</dbReference>
<keyword evidence="2 6" id="KW-0812">Transmembrane</keyword>
<accession>U1I257</accession>
<feature type="transmembrane region" description="Helical" evidence="6">
    <location>
        <begin position="411"/>
        <end position="431"/>
    </location>
</feature>